<dbReference type="SUPFAM" id="SSF56349">
    <property type="entry name" value="DNA breaking-rejoining enzymes"/>
    <property type="match status" value="1"/>
</dbReference>
<comment type="caution">
    <text evidence="3">The sequence shown here is derived from an EMBL/GenBank/DDBJ whole genome shotgun (WGS) entry which is preliminary data.</text>
</comment>
<name>A0ABX2ECR9_9BURK</name>
<dbReference type="Proteomes" id="UP000737171">
    <property type="component" value="Unassembled WGS sequence"/>
</dbReference>
<feature type="domain" description="Tyr recombinase" evidence="2">
    <location>
        <begin position="144"/>
        <end position="346"/>
    </location>
</feature>
<evidence type="ECO:0000313" key="3">
    <source>
        <dbReference type="EMBL" id="NRF65627.1"/>
    </source>
</evidence>
<dbReference type="InterPro" id="IPR002104">
    <property type="entry name" value="Integrase_catalytic"/>
</dbReference>
<keyword evidence="1" id="KW-0233">DNA recombination</keyword>
<organism evidence="3 4">
    <name type="scientific">Pseudaquabacterium terrae</name>
    <dbReference type="NCBI Taxonomy" id="2732868"/>
    <lineage>
        <taxon>Bacteria</taxon>
        <taxon>Pseudomonadati</taxon>
        <taxon>Pseudomonadota</taxon>
        <taxon>Betaproteobacteria</taxon>
        <taxon>Burkholderiales</taxon>
        <taxon>Sphaerotilaceae</taxon>
        <taxon>Pseudaquabacterium</taxon>
    </lineage>
</organism>
<sequence>MPLVHSQTGDLFERSDSPLPAFRDGFERWLAQARHAGTLARDSSEEVYRHLWSVLTKWCVSQNPPLHLETLTAADLEAFIASRCGAEGPDQELSPRYVWRLLHLVDRVLNQRGRRLARPANLAAAELLDSRPDWRYANASDADPLPEHLNAAQARQLVDHLSQARPRAGQRPAVQGWQELRNRCAVALQLGAGLGPGDVRGLTLSSVVIAGGRRKDLPWKLQVEATGSAPAHEAPIAAWAGLLLRHWLEVRAHNGIAGEQLFPSTKSGKPWGKVAQYQAVKQVLGAAGFDHDVVRGGSFRLRHTFALRQLRRGRSVDEVARWLGIVDAASMSRYQRVLYAPVDDVI</sequence>
<evidence type="ECO:0000313" key="4">
    <source>
        <dbReference type="Proteomes" id="UP000737171"/>
    </source>
</evidence>
<dbReference type="InterPro" id="IPR013762">
    <property type="entry name" value="Integrase-like_cat_sf"/>
</dbReference>
<dbReference type="Gene3D" id="1.10.443.10">
    <property type="entry name" value="Intergrase catalytic core"/>
    <property type="match status" value="1"/>
</dbReference>
<keyword evidence="4" id="KW-1185">Reference proteome</keyword>
<protein>
    <submittedName>
        <fullName evidence="3">Tyrosine-type recombinase/integrase</fullName>
    </submittedName>
</protein>
<dbReference type="RefSeq" id="WP_173119844.1">
    <property type="nucleotide sequence ID" value="NZ_JABRWJ010000001.1"/>
</dbReference>
<gene>
    <name evidence="3" type="ORF">HLB44_01385</name>
</gene>
<reference evidence="3 4" key="1">
    <citation type="submission" date="2020-05" db="EMBL/GenBank/DDBJ databases">
        <title>Aquincola sp. isolate from soil.</title>
        <authorList>
            <person name="Han J."/>
            <person name="Kim D.-U."/>
        </authorList>
    </citation>
    <scope>NUCLEOTIDE SEQUENCE [LARGE SCALE GENOMIC DNA]</scope>
    <source>
        <strain evidence="3 4">S2</strain>
    </source>
</reference>
<dbReference type="PROSITE" id="PS51898">
    <property type="entry name" value="TYR_RECOMBINASE"/>
    <property type="match status" value="1"/>
</dbReference>
<evidence type="ECO:0000256" key="1">
    <source>
        <dbReference type="ARBA" id="ARBA00023172"/>
    </source>
</evidence>
<proteinExistence type="predicted"/>
<accession>A0ABX2ECR9</accession>
<dbReference type="Pfam" id="PF00589">
    <property type="entry name" value="Phage_integrase"/>
    <property type="match status" value="1"/>
</dbReference>
<dbReference type="InterPro" id="IPR011010">
    <property type="entry name" value="DNA_brk_join_enz"/>
</dbReference>
<evidence type="ECO:0000259" key="2">
    <source>
        <dbReference type="PROSITE" id="PS51898"/>
    </source>
</evidence>
<dbReference type="CDD" id="cd00397">
    <property type="entry name" value="DNA_BRE_C"/>
    <property type="match status" value="1"/>
</dbReference>
<dbReference type="EMBL" id="JABRWJ010000001">
    <property type="protein sequence ID" value="NRF65627.1"/>
    <property type="molecule type" value="Genomic_DNA"/>
</dbReference>